<protein>
    <submittedName>
        <fullName evidence="1">Uncharacterized protein</fullName>
    </submittedName>
</protein>
<keyword evidence="2" id="KW-1185">Reference proteome</keyword>
<evidence type="ECO:0000313" key="1">
    <source>
        <dbReference type="EMBL" id="CAI9175250.1"/>
    </source>
</evidence>
<sequence>MYSEDPCSGSRQYGIQIWGQRRSVTCAHVSWAKNQKFLTPGRGTSEDLNFFRKLVQRPGFKFCCTFTRCINVGKPPPQFPLFHLLKQAGNSMEATADSLEESIIHGRNHLSSLF</sequence>
<reference evidence="1" key="1">
    <citation type="submission" date="2023-04" db="EMBL/GenBank/DDBJ databases">
        <authorList>
            <consortium name="ELIXIR-Norway"/>
        </authorList>
    </citation>
    <scope>NUCLEOTIDE SEQUENCE [LARGE SCALE GENOMIC DNA]</scope>
</reference>
<organism evidence="1 2">
    <name type="scientific">Rangifer tarandus platyrhynchus</name>
    <name type="common">Svalbard reindeer</name>
    <dbReference type="NCBI Taxonomy" id="3082113"/>
    <lineage>
        <taxon>Eukaryota</taxon>
        <taxon>Metazoa</taxon>
        <taxon>Chordata</taxon>
        <taxon>Craniata</taxon>
        <taxon>Vertebrata</taxon>
        <taxon>Euteleostomi</taxon>
        <taxon>Mammalia</taxon>
        <taxon>Eutheria</taxon>
        <taxon>Laurasiatheria</taxon>
        <taxon>Artiodactyla</taxon>
        <taxon>Ruminantia</taxon>
        <taxon>Pecora</taxon>
        <taxon>Cervidae</taxon>
        <taxon>Odocoileinae</taxon>
        <taxon>Rangifer</taxon>
    </lineage>
</organism>
<dbReference type="Proteomes" id="UP001176941">
    <property type="component" value="Chromosome 5"/>
</dbReference>
<proteinExistence type="predicted"/>
<dbReference type="EMBL" id="OX459941">
    <property type="protein sequence ID" value="CAI9175250.1"/>
    <property type="molecule type" value="Genomic_DNA"/>
</dbReference>
<accession>A0ABN8ZP57</accession>
<evidence type="ECO:0000313" key="2">
    <source>
        <dbReference type="Proteomes" id="UP001176941"/>
    </source>
</evidence>
<gene>
    <name evidence="1" type="ORF">MRATA1EN1_LOCUS24212</name>
</gene>
<name>A0ABN8ZP57_RANTA</name>